<dbReference type="RefSeq" id="WP_215341572.1">
    <property type="nucleotide sequence ID" value="NZ_JAGSGD010000001.1"/>
</dbReference>
<dbReference type="AlphaFoldDB" id="A0A941HXX1"/>
<keyword evidence="3" id="KW-1185">Reference proteome</keyword>
<feature type="transmembrane region" description="Helical" evidence="1">
    <location>
        <begin position="84"/>
        <end position="109"/>
    </location>
</feature>
<accession>A0A941HXX1</accession>
<dbReference type="Proteomes" id="UP000622580">
    <property type="component" value="Unassembled WGS sequence"/>
</dbReference>
<organism evidence="2 3">
    <name type="scientific">Phenylobacterium glaciei</name>
    <dbReference type="NCBI Taxonomy" id="2803784"/>
    <lineage>
        <taxon>Bacteria</taxon>
        <taxon>Pseudomonadati</taxon>
        <taxon>Pseudomonadota</taxon>
        <taxon>Alphaproteobacteria</taxon>
        <taxon>Caulobacterales</taxon>
        <taxon>Caulobacteraceae</taxon>
        <taxon>Phenylobacterium</taxon>
    </lineage>
</organism>
<gene>
    <name evidence="2" type="ORF">JKL49_15755</name>
</gene>
<evidence type="ECO:0000313" key="3">
    <source>
        <dbReference type="Proteomes" id="UP000622580"/>
    </source>
</evidence>
<keyword evidence="1" id="KW-0812">Transmembrane</keyword>
<reference evidence="2" key="1">
    <citation type="submission" date="2021-04" db="EMBL/GenBank/DDBJ databases">
        <title>Draft genome assembly of strain Phenylobacterium sp. 20VBR1 using MiniION and Illumina platforms.</title>
        <authorList>
            <person name="Thomas F.A."/>
            <person name="Krishnan K.P."/>
            <person name="Sinha R.K."/>
        </authorList>
    </citation>
    <scope>NUCLEOTIDE SEQUENCE</scope>
    <source>
        <strain evidence="2">20VBR1</strain>
    </source>
</reference>
<sequence>MTRDRFLELADAHGGAVARWPADEREAAAVLMAAEPDFAREALDAAARLDMALDAWAPMSVGHDLRQAVIAAGPVARPHRGLRAWLLGAGVGAGLAGACAAGLAFGVALSGNLTSATDGSEAVSAVMTGYDDLSETSEGA</sequence>
<dbReference type="EMBL" id="JAGSGD010000001">
    <property type="protein sequence ID" value="MBR7620850.1"/>
    <property type="molecule type" value="Genomic_DNA"/>
</dbReference>
<keyword evidence="1" id="KW-0472">Membrane</keyword>
<protein>
    <submittedName>
        <fullName evidence="2">Uncharacterized protein</fullName>
    </submittedName>
</protein>
<name>A0A941HXX1_9CAUL</name>
<comment type="caution">
    <text evidence="2">The sequence shown here is derived from an EMBL/GenBank/DDBJ whole genome shotgun (WGS) entry which is preliminary data.</text>
</comment>
<evidence type="ECO:0000256" key="1">
    <source>
        <dbReference type="SAM" id="Phobius"/>
    </source>
</evidence>
<proteinExistence type="predicted"/>
<evidence type="ECO:0000313" key="2">
    <source>
        <dbReference type="EMBL" id="MBR7620850.1"/>
    </source>
</evidence>
<keyword evidence="1" id="KW-1133">Transmembrane helix</keyword>